<dbReference type="Gene3D" id="3.20.20.370">
    <property type="entry name" value="Glycoside hydrolase/deacetylase"/>
    <property type="match status" value="1"/>
</dbReference>
<dbReference type="InterPro" id="IPR018763">
    <property type="entry name" value="DUF2334"/>
</dbReference>
<accession>H1XSW8</accession>
<keyword evidence="4" id="KW-1185">Reference proteome</keyword>
<feature type="chain" id="PRO_5010834622" description="Polysaccharide deacetylase" evidence="1">
    <location>
        <begin position="23"/>
        <end position="395"/>
    </location>
</feature>
<evidence type="ECO:0000313" key="5">
    <source>
        <dbReference type="Proteomes" id="UP000183868"/>
    </source>
</evidence>
<evidence type="ECO:0008006" key="6">
    <source>
        <dbReference type="Google" id="ProtNLM"/>
    </source>
</evidence>
<dbReference type="Gene3D" id="2.60.40.4070">
    <property type="match status" value="1"/>
</dbReference>
<dbReference type="AlphaFoldDB" id="H1XSW8"/>
<gene>
    <name evidence="2" type="ORF">Cabys_518</name>
    <name evidence="3" type="ORF">Calab_1781</name>
</gene>
<reference evidence="3 4" key="1">
    <citation type="submission" date="2011-09" db="EMBL/GenBank/DDBJ databases">
        <title>The permanent draft genome of Caldithrix abyssi DSM 13497.</title>
        <authorList>
            <consortium name="US DOE Joint Genome Institute (JGI-PGF)"/>
            <person name="Lucas S."/>
            <person name="Han J."/>
            <person name="Lapidus A."/>
            <person name="Bruce D."/>
            <person name="Goodwin L."/>
            <person name="Pitluck S."/>
            <person name="Peters L."/>
            <person name="Kyrpides N."/>
            <person name="Mavromatis K."/>
            <person name="Ivanova N."/>
            <person name="Mikhailova N."/>
            <person name="Chertkov O."/>
            <person name="Detter J.C."/>
            <person name="Tapia R."/>
            <person name="Han C."/>
            <person name="Land M."/>
            <person name="Hauser L."/>
            <person name="Markowitz V."/>
            <person name="Cheng J.-F."/>
            <person name="Hugenholtz P."/>
            <person name="Woyke T."/>
            <person name="Wu D."/>
            <person name="Spring S."/>
            <person name="Brambilla E."/>
            <person name="Klenk H.-P."/>
            <person name="Eisen J.A."/>
        </authorList>
    </citation>
    <scope>NUCLEOTIDE SEQUENCE [LARGE SCALE GENOMIC DNA]</scope>
    <source>
        <strain evidence="3 4">DSM 13497</strain>
    </source>
</reference>
<dbReference type="PaxDb" id="880073-Calab_1781"/>
<dbReference type="InterPro" id="IPR011330">
    <property type="entry name" value="Glyco_hydro/deAcase_b/a-brl"/>
</dbReference>
<name>H1XSW8_CALAY</name>
<sequence precursor="true">MRKTHLIVLWLILLFAATCSFAQDTLLFVIRVDDILSRNISLQPRSITPFQQTVEAVGAKVSWSVIPHRLQEAENNDGQLRAELAATVQQGHEVAQHGYMHICTLCGQYHEFYCTTYQQAFTYEQQSAWISTGRQILQDSVGITPISFVPPSHVADRTTYNALVDQGFNLISTSGYNLSELREGLFNIPPGRDYTWELTSEQYNARKQEALAEIESVLSEQGIYTLLFHDPFIRQGYENGLVLQWTAELLDSLVSIYGTRLKFVTLSQARDMLLNNSTQLAHRQKLILKSFELSQNFPNPFNGQTRIHYYLGQAARNVSVRFFDANGRLIEAINLGQHLAGNYWLPWNPVNLASGFYGYIFEVRFNDGRVARKSKFCTILKQSVYEKNIVYSVNF</sequence>
<evidence type="ECO:0000313" key="3">
    <source>
        <dbReference type="EMBL" id="EHO41397.1"/>
    </source>
</evidence>
<dbReference type="KEGG" id="caby:Cabys_518"/>
<dbReference type="STRING" id="880073.Cabys_518"/>
<organism evidence="3 4">
    <name type="scientific">Caldithrix abyssi DSM 13497</name>
    <dbReference type="NCBI Taxonomy" id="880073"/>
    <lineage>
        <taxon>Bacteria</taxon>
        <taxon>Pseudomonadati</taxon>
        <taxon>Calditrichota</taxon>
        <taxon>Calditrichia</taxon>
        <taxon>Calditrichales</taxon>
        <taxon>Calditrichaceae</taxon>
        <taxon>Caldithrix</taxon>
    </lineage>
</organism>
<dbReference type="EMBL" id="CP018099">
    <property type="protein sequence ID" value="APF17269.1"/>
    <property type="molecule type" value="Genomic_DNA"/>
</dbReference>
<evidence type="ECO:0000256" key="1">
    <source>
        <dbReference type="SAM" id="SignalP"/>
    </source>
</evidence>
<dbReference type="OrthoDB" id="9792651at2"/>
<keyword evidence="1" id="KW-0732">Signal</keyword>
<dbReference type="EMBL" id="CM001402">
    <property type="protein sequence ID" value="EHO41397.1"/>
    <property type="molecule type" value="Genomic_DNA"/>
</dbReference>
<dbReference type="GO" id="GO:0005975">
    <property type="term" value="P:carbohydrate metabolic process"/>
    <property type="evidence" value="ECO:0007669"/>
    <property type="project" value="InterPro"/>
</dbReference>
<dbReference type="Pfam" id="PF10096">
    <property type="entry name" value="DUF2334"/>
    <property type="match status" value="1"/>
</dbReference>
<proteinExistence type="predicted"/>
<dbReference type="Proteomes" id="UP000004671">
    <property type="component" value="Chromosome"/>
</dbReference>
<protein>
    <recommendedName>
        <fullName evidence="6">Polysaccharide deacetylase</fullName>
    </recommendedName>
</protein>
<evidence type="ECO:0000313" key="2">
    <source>
        <dbReference type="EMBL" id="APF17269.1"/>
    </source>
</evidence>
<reference evidence="2 5" key="2">
    <citation type="submission" date="2016-11" db="EMBL/GenBank/DDBJ databases">
        <title>Genomic analysis of Caldithrix abyssi and proposal of a novel bacterial phylum Caldithrichaeota.</title>
        <authorList>
            <person name="Kublanov I."/>
            <person name="Sigalova O."/>
            <person name="Gavrilov S."/>
            <person name="Lebedinsky A."/>
            <person name="Ivanova N."/>
            <person name="Daum C."/>
            <person name="Reddy T."/>
            <person name="Klenk H.P."/>
            <person name="Goker M."/>
            <person name="Reva O."/>
            <person name="Miroshnichenko M."/>
            <person name="Kyprides N."/>
            <person name="Woyke T."/>
            <person name="Gelfand M."/>
        </authorList>
    </citation>
    <scope>NUCLEOTIDE SEQUENCE [LARGE SCALE GENOMIC DNA]</scope>
    <source>
        <strain evidence="2 5">LF13</strain>
    </source>
</reference>
<dbReference type="Proteomes" id="UP000183868">
    <property type="component" value="Chromosome"/>
</dbReference>
<feature type="signal peptide" evidence="1">
    <location>
        <begin position="1"/>
        <end position="22"/>
    </location>
</feature>
<dbReference type="HOGENOM" id="CLU_697714_0_0_0"/>
<dbReference type="RefSeq" id="WP_006928522.1">
    <property type="nucleotide sequence ID" value="NZ_CM001402.1"/>
</dbReference>
<dbReference type="SUPFAM" id="SSF88713">
    <property type="entry name" value="Glycoside hydrolase/deacetylase"/>
    <property type="match status" value="1"/>
</dbReference>
<evidence type="ECO:0000313" key="4">
    <source>
        <dbReference type="Proteomes" id="UP000004671"/>
    </source>
</evidence>